<proteinExistence type="inferred from homology"/>
<dbReference type="GO" id="GO:0005524">
    <property type="term" value="F:ATP binding"/>
    <property type="evidence" value="ECO:0007669"/>
    <property type="project" value="UniProtKB-KW"/>
</dbReference>
<feature type="region of interest" description="LID" evidence="10">
    <location>
        <begin position="110"/>
        <end position="120"/>
    </location>
</feature>
<dbReference type="EC" id="2.7.4.3" evidence="10"/>
<reference evidence="11" key="1">
    <citation type="journal article" date="2014" name="PLoS Genet.">
        <title>Signature Gene Expression Reveals Novel Clues to the Molecular Mechanisms of Dimorphic Transition in Penicillium marneffei.</title>
        <authorList>
            <person name="Yang E."/>
            <person name="Wang G."/>
            <person name="Cai J."/>
            <person name="Woo P.C."/>
            <person name="Lau S.K."/>
            <person name="Yuen K.-Y."/>
            <person name="Chow W.-N."/>
            <person name="Lin X."/>
        </authorList>
    </citation>
    <scope>NUCLEOTIDE SEQUENCE [LARGE SCALE GENOMIC DNA]</scope>
    <source>
        <strain evidence="11">PM1</strain>
    </source>
</reference>
<keyword evidence="4 10" id="KW-0698">rRNA processing</keyword>
<dbReference type="GO" id="GO:0042274">
    <property type="term" value="P:ribosomal small subunit biogenesis"/>
    <property type="evidence" value="ECO:0007669"/>
    <property type="project" value="UniProtKB-UniRule"/>
</dbReference>
<keyword evidence="3 10" id="KW-0690">Ribosome biogenesis</keyword>
<evidence type="ECO:0000256" key="7">
    <source>
        <dbReference type="ARBA" id="ARBA00022777"/>
    </source>
</evidence>
<feature type="binding site" evidence="10">
    <location>
        <position position="17"/>
    </location>
    <ligand>
        <name>ATP</name>
        <dbReference type="ChEBI" id="CHEBI:30616"/>
    </ligand>
</feature>
<evidence type="ECO:0000256" key="6">
    <source>
        <dbReference type="ARBA" id="ARBA00022741"/>
    </source>
</evidence>
<accession>A0A093UTN5</accession>
<comment type="subcellular location">
    <subcellularLocation>
        <location evidence="10">Cytoplasm</location>
    </subcellularLocation>
    <subcellularLocation>
        <location evidence="10">Nucleus</location>
    </subcellularLocation>
</comment>
<comment type="catalytic activity">
    <reaction evidence="1 10">
        <text>AMP + ATP = 2 ADP</text>
        <dbReference type="Rhea" id="RHEA:12973"/>
        <dbReference type="ChEBI" id="CHEBI:30616"/>
        <dbReference type="ChEBI" id="CHEBI:456215"/>
        <dbReference type="ChEBI" id="CHEBI:456216"/>
        <dbReference type="EC" id="2.7.4.3"/>
    </reaction>
</comment>
<dbReference type="InterPro" id="IPR020618">
    <property type="entry name" value="Adenyl_kinase_AK6"/>
</dbReference>
<evidence type="ECO:0000313" key="11">
    <source>
        <dbReference type="EMBL" id="KFX43662.1"/>
    </source>
</evidence>
<dbReference type="Gene3D" id="3.40.50.300">
    <property type="entry name" value="P-loop containing nucleotide triphosphate hydrolases"/>
    <property type="match status" value="1"/>
</dbReference>
<dbReference type="GO" id="GO:0004017">
    <property type="term" value="F:AMP kinase activity"/>
    <property type="evidence" value="ECO:0007669"/>
    <property type="project" value="UniProtKB-UniRule"/>
</dbReference>
<feature type="binding site" evidence="10">
    <location>
        <position position="111"/>
    </location>
    <ligand>
        <name>ATP</name>
        <dbReference type="ChEBI" id="CHEBI:30616"/>
    </ligand>
</feature>
<sequence>MRTAPNIIITGTPGVGKTIHSEQIAQDTGLQHMSINDIAKQRDCYDGYDEERQSWIIDEDKLLDAIEDDVTKGGYIIDWHACDLFPKSWIDLVVVLRCPSTAVYYDRLSSRGYPESKVEENMDAEIFGLLLEEAKEAYDEEIVIELTSENSDEIESNCARISAWVEAWKKSHSEEATDA</sequence>
<dbReference type="PANTHER" id="PTHR12595">
    <property type="entry name" value="POS9-ACTIVATING FACTOR FAP7-RELATED"/>
    <property type="match status" value="1"/>
</dbReference>
<keyword evidence="9 10" id="KW-0539">Nucleus</keyword>
<keyword evidence="6 10" id="KW-0547">Nucleotide-binding</keyword>
<dbReference type="Pfam" id="PF13238">
    <property type="entry name" value="AAA_18"/>
    <property type="match status" value="1"/>
</dbReference>
<feature type="binding site" evidence="10">
    <location>
        <position position="18"/>
    </location>
    <ligand>
        <name>ATP</name>
        <dbReference type="ChEBI" id="CHEBI:30616"/>
    </ligand>
</feature>
<evidence type="ECO:0000256" key="8">
    <source>
        <dbReference type="ARBA" id="ARBA00022840"/>
    </source>
</evidence>
<keyword evidence="7 10" id="KW-0418">Kinase</keyword>
<dbReference type="GO" id="GO:0005634">
    <property type="term" value="C:nucleus"/>
    <property type="evidence" value="ECO:0007669"/>
    <property type="project" value="UniProtKB-SubCell"/>
</dbReference>
<feature type="region of interest" description="NMPbind" evidence="10">
    <location>
        <begin position="34"/>
        <end position="57"/>
    </location>
</feature>
<comment type="catalytic activity">
    <reaction evidence="10">
        <text>ATP + H2O = ADP + phosphate + H(+)</text>
        <dbReference type="Rhea" id="RHEA:13065"/>
        <dbReference type="ChEBI" id="CHEBI:15377"/>
        <dbReference type="ChEBI" id="CHEBI:15378"/>
        <dbReference type="ChEBI" id="CHEBI:30616"/>
        <dbReference type="ChEBI" id="CHEBI:43474"/>
        <dbReference type="ChEBI" id="CHEBI:456216"/>
    </reaction>
</comment>
<organism evidence="11">
    <name type="scientific">Talaromyces marneffei PM1</name>
    <dbReference type="NCBI Taxonomy" id="1077442"/>
    <lineage>
        <taxon>Eukaryota</taxon>
        <taxon>Fungi</taxon>
        <taxon>Dikarya</taxon>
        <taxon>Ascomycota</taxon>
        <taxon>Pezizomycotina</taxon>
        <taxon>Eurotiomycetes</taxon>
        <taxon>Eurotiomycetidae</taxon>
        <taxon>Eurotiales</taxon>
        <taxon>Trichocomaceae</taxon>
        <taxon>Talaromyces</taxon>
        <taxon>Talaromyces sect. Talaromyces</taxon>
    </lineage>
</organism>
<keyword evidence="5 10" id="KW-0808">Transferase</keyword>
<dbReference type="PANTHER" id="PTHR12595:SF0">
    <property type="entry name" value="ADENYLATE KINASE ISOENZYME 6"/>
    <property type="match status" value="1"/>
</dbReference>
<dbReference type="eggNOG" id="KOG3347">
    <property type="taxonomic scope" value="Eukaryota"/>
</dbReference>
<gene>
    <name evidence="11" type="ORF">GQ26_0330060</name>
</gene>
<dbReference type="GO" id="GO:0016887">
    <property type="term" value="F:ATP hydrolysis activity"/>
    <property type="evidence" value="ECO:0007669"/>
    <property type="project" value="UniProtKB-UniRule"/>
</dbReference>
<evidence type="ECO:0000256" key="1">
    <source>
        <dbReference type="ARBA" id="ARBA00000582"/>
    </source>
</evidence>
<comment type="caution">
    <text evidence="10">Lacks conserved residue(s) required for the propagation of feature annotation.</text>
</comment>
<dbReference type="FunFam" id="3.40.50.300:FF:000372">
    <property type="entry name" value="Adenylate kinase isoenzyme 6 homolog"/>
    <property type="match status" value="1"/>
</dbReference>
<dbReference type="InterPro" id="IPR027417">
    <property type="entry name" value="P-loop_NTPase"/>
</dbReference>
<feature type="binding site" evidence="10">
    <location>
        <position position="19"/>
    </location>
    <ligand>
        <name>ATP</name>
        <dbReference type="ChEBI" id="CHEBI:30616"/>
    </ligand>
</feature>
<name>A0A093UTN5_TALMA</name>
<dbReference type="GO" id="GO:0006364">
    <property type="term" value="P:rRNA processing"/>
    <property type="evidence" value="ECO:0007669"/>
    <property type="project" value="UniProtKB-KW"/>
</dbReference>
<dbReference type="HOGENOM" id="CLU_079096_3_1_1"/>
<evidence type="ECO:0000256" key="4">
    <source>
        <dbReference type="ARBA" id="ARBA00022552"/>
    </source>
</evidence>
<comment type="function">
    <text evidence="10">Broad-specificity nucleoside monophosphate (NMP) kinase that catalyzes the reversible transfer of the terminal phosphate group between nucleoside triphosphates and monophosphates. Has also ATPase activity. Involved in the late cytoplasmic maturation steps of the 40S ribosomal particles, specifically 18S rRNA maturation. While NMP activity is not required for ribosome maturation, ATPase activity is. Associates transiently with small ribosomal subunit protein uS11. ATP hydrolysis breaks the interaction with uS11. May temporarily remove uS11 from the ribosome to enable a conformational change of the ribosomal RNA that is needed for the final maturation step of the small ribosomal subunit. Its NMP activity may have a role in nuclear energy homeostasis.</text>
</comment>
<evidence type="ECO:0000256" key="5">
    <source>
        <dbReference type="ARBA" id="ARBA00022679"/>
    </source>
</evidence>
<evidence type="ECO:0000256" key="9">
    <source>
        <dbReference type="ARBA" id="ARBA00023242"/>
    </source>
</evidence>
<comment type="similarity">
    <text evidence="10">Belongs to the adenylate kinase family. AK6 subfamily.</text>
</comment>
<dbReference type="SUPFAM" id="SSF52540">
    <property type="entry name" value="P-loop containing nucleoside triphosphate hydrolases"/>
    <property type="match status" value="1"/>
</dbReference>
<dbReference type="AlphaFoldDB" id="A0A093UTN5"/>
<comment type="subunit">
    <text evidence="10">Interacts with small ribosomal subunit protein uS11. Not a structural component of 43S pre-ribosomes, but transiently interacts with them by binding to uS11.</text>
</comment>
<dbReference type="HAMAP" id="MF_00039">
    <property type="entry name" value="Adenylate_kinase_AK6"/>
    <property type="match status" value="1"/>
</dbReference>
<evidence type="ECO:0000256" key="3">
    <source>
        <dbReference type="ARBA" id="ARBA00022517"/>
    </source>
</evidence>
<feature type="binding site" evidence="10">
    <location>
        <position position="14"/>
    </location>
    <ligand>
        <name>ATP</name>
        <dbReference type="ChEBI" id="CHEBI:30616"/>
    </ligand>
</feature>
<comment type="caution">
    <text evidence="11">The sequence shown here is derived from an EMBL/GenBank/DDBJ whole genome shotgun (WGS) entry which is preliminary data.</text>
</comment>
<keyword evidence="8 10" id="KW-0067">ATP-binding</keyword>
<evidence type="ECO:0000256" key="10">
    <source>
        <dbReference type="HAMAP-Rule" id="MF_03173"/>
    </source>
</evidence>
<dbReference type="EMBL" id="JPOX01000033">
    <property type="protein sequence ID" value="KFX43662.1"/>
    <property type="molecule type" value="Genomic_DNA"/>
</dbReference>
<keyword evidence="2 10" id="KW-0963">Cytoplasm</keyword>
<feature type="binding site" evidence="10">
    <location>
        <position position="16"/>
    </location>
    <ligand>
        <name>ATP</name>
        <dbReference type="ChEBI" id="CHEBI:30616"/>
    </ligand>
</feature>
<dbReference type="GO" id="GO:0005737">
    <property type="term" value="C:cytoplasm"/>
    <property type="evidence" value="ECO:0007669"/>
    <property type="project" value="UniProtKB-SubCell"/>
</dbReference>
<evidence type="ECO:0000256" key="2">
    <source>
        <dbReference type="ARBA" id="ARBA00022490"/>
    </source>
</evidence>
<protein>
    <recommendedName>
        <fullName evidence="10">Adenylate kinase isoenzyme 6 homolog</fullName>
        <shortName evidence="10">AK6</shortName>
        <ecNumber evidence="10">2.7.4.3</ecNumber>
    </recommendedName>
    <alternativeName>
        <fullName evidence="10">Dual activity adenylate kinase/ATPase</fullName>
        <shortName evidence="10">AK/ATPase</shortName>
    </alternativeName>
</protein>